<feature type="signal peptide" evidence="2">
    <location>
        <begin position="1"/>
        <end position="27"/>
    </location>
</feature>
<dbReference type="PANTHER" id="PTHR37315:SF1">
    <property type="entry name" value="UPF0311 PROTEIN BLR7842"/>
    <property type="match status" value="1"/>
</dbReference>
<organism evidence="3 4">
    <name type="scientific">Novosphingobium capsulatum</name>
    <dbReference type="NCBI Taxonomy" id="13688"/>
    <lineage>
        <taxon>Bacteria</taxon>
        <taxon>Pseudomonadati</taxon>
        <taxon>Pseudomonadota</taxon>
        <taxon>Alphaproteobacteria</taxon>
        <taxon>Sphingomonadales</taxon>
        <taxon>Sphingomonadaceae</taxon>
        <taxon>Novosphingobium</taxon>
    </lineage>
</organism>
<dbReference type="PANTHER" id="PTHR37315">
    <property type="entry name" value="UPF0311 PROTEIN BLR7842"/>
    <property type="match status" value="1"/>
</dbReference>
<dbReference type="Pfam" id="PF11578">
    <property type="entry name" value="DUF3237"/>
    <property type="match status" value="1"/>
</dbReference>
<feature type="chain" id="PRO_5047060596" description="UPF0311 protein J2792_003148" evidence="2">
    <location>
        <begin position="28"/>
        <end position="182"/>
    </location>
</feature>
<dbReference type="RefSeq" id="WP_253941705.1">
    <property type="nucleotide sequence ID" value="NZ_JAVDRD010000008.1"/>
</dbReference>
<keyword evidence="4" id="KW-1185">Reference proteome</keyword>
<dbReference type="Gene3D" id="2.40.160.20">
    <property type="match status" value="1"/>
</dbReference>
<sequence length="182" mass="19339">MIGRTWAMALAMTVATTISGIAPAARAAPAAPAPTLEYAFTAKVTLAPAVEQGEIGGGRRRFIAITGGSVDGPLFHGRVLPGGGDWQTILPDGLTQVDARYFLQAADGTVVDVNNPGVRVASTAVTERIARGEDVPSDAYYFRTTPRLAARAGPFAWMNRAVFVARGIRKPDHVEIDFYVVR</sequence>
<name>A0ABU1MPI5_9SPHN</name>
<evidence type="ECO:0000313" key="3">
    <source>
        <dbReference type="EMBL" id="MDR6512265.1"/>
    </source>
</evidence>
<comment type="similarity">
    <text evidence="1">Belongs to the UPF0311 family.</text>
</comment>
<reference evidence="3 4" key="1">
    <citation type="submission" date="2023-07" db="EMBL/GenBank/DDBJ databases">
        <title>Sorghum-associated microbial communities from plants grown in Nebraska, USA.</title>
        <authorList>
            <person name="Schachtman D."/>
        </authorList>
    </citation>
    <scope>NUCLEOTIDE SEQUENCE [LARGE SCALE GENOMIC DNA]</scope>
    <source>
        <strain evidence="3 4">DS1027</strain>
    </source>
</reference>
<evidence type="ECO:0000256" key="2">
    <source>
        <dbReference type="SAM" id="SignalP"/>
    </source>
</evidence>
<proteinExistence type="inferred from homology"/>
<dbReference type="HAMAP" id="MF_00775">
    <property type="entry name" value="UPF0311"/>
    <property type="match status" value="1"/>
</dbReference>
<gene>
    <name evidence="3" type="ORF">J2792_003148</name>
</gene>
<protein>
    <recommendedName>
        <fullName evidence="1">UPF0311 protein J2792_003148</fullName>
    </recommendedName>
</protein>
<comment type="caution">
    <text evidence="3">The sequence shown here is derived from an EMBL/GenBank/DDBJ whole genome shotgun (WGS) entry which is preliminary data.</text>
</comment>
<dbReference type="InterPro" id="IPR020915">
    <property type="entry name" value="UPF0311"/>
</dbReference>
<dbReference type="EMBL" id="JAVDRD010000008">
    <property type="protein sequence ID" value="MDR6512265.1"/>
    <property type="molecule type" value="Genomic_DNA"/>
</dbReference>
<accession>A0ABU1MPI5</accession>
<dbReference type="Proteomes" id="UP001184150">
    <property type="component" value="Unassembled WGS sequence"/>
</dbReference>
<keyword evidence="2" id="KW-0732">Signal</keyword>
<evidence type="ECO:0000313" key="4">
    <source>
        <dbReference type="Proteomes" id="UP001184150"/>
    </source>
</evidence>
<evidence type="ECO:0000256" key="1">
    <source>
        <dbReference type="HAMAP-Rule" id="MF_00775"/>
    </source>
</evidence>